<proteinExistence type="predicted"/>
<dbReference type="InterPro" id="IPR009875">
    <property type="entry name" value="PilZ_domain"/>
</dbReference>
<organism evidence="2 3">
    <name type="scientific">Methylobacterium tardum</name>
    <dbReference type="NCBI Taxonomy" id="374432"/>
    <lineage>
        <taxon>Bacteria</taxon>
        <taxon>Pseudomonadati</taxon>
        <taxon>Pseudomonadota</taxon>
        <taxon>Alphaproteobacteria</taxon>
        <taxon>Hyphomicrobiales</taxon>
        <taxon>Methylobacteriaceae</taxon>
        <taxon>Methylobacterium</taxon>
    </lineage>
</organism>
<keyword evidence="3" id="KW-1185">Reference proteome</keyword>
<dbReference type="SUPFAM" id="SSF141371">
    <property type="entry name" value="PilZ domain-like"/>
    <property type="match status" value="1"/>
</dbReference>
<feature type="domain" description="PilZ" evidence="1">
    <location>
        <begin position="3"/>
        <end position="83"/>
    </location>
</feature>
<protein>
    <recommendedName>
        <fullName evidence="1">PilZ domain-containing protein</fullName>
    </recommendedName>
</protein>
<dbReference type="Proteomes" id="UP001157440">
    <property type="component" value="Unassembled WGS sequence"/>
</dbReference>
<accession>A0AA37TM20</accession>
<evidence type="ECO:0000313" key="2">
    <source>
        <dbReference type="EMBL" id="GLS74655.1"/>
    </source>
</evidence>
<comment type="caution">
    <text evidence="2">The sequence shown here is derived from an EMBL/GenBank/DDBJ whole genome shotgun (WGS) entry which is preliminary data.</text>
</comment>
<sequence>MLERRAKYRAKTALPGSAAFTRATGETPCVVLNLSSRGACVAFAPDADVPRVFELRIGPAPEMQTVRVIWRRTNTVGVAFLAPRAAPDVIAG</sequence>
<dbReference type="EMBL" id="BSPL01000059">
    <property type="protein sequence ID" value="GLS74655.1"/>
    <property type="molecule type" value="Genomic_DNA"/>
</dbReference>
<reference evidence="3" key="1">
    <citation type="journal article" date="2019" name="Int. J. Syst. Evol. Microbiol.">
        <title>The Global Catalogue of Microorganisms (GCM) 10K type strain sequencing project: providing services to taxonomists for standard genome sequencing and annotation.</title>
        <authorList>
            <consortium name="The Broad Institute Genomics Platform"/>
            <consortium name="The Broad Institute Genome Sequencing Center for Infectious Disease"/>
            <person name="Wu L."/>
            <person name="Ma J."/>
        </authorList>
    </citation>
    <scope>NUCLEOTIDE SEQUENCE [LARGE SCALE GENOMIC DNA]</scope>
    <source>
        <strain evidence="3">NBRC 103632</strain>
    </source>
</reference>
<dbReference type="GO" id="GO:0035438">
    <property type="term" value="F:cyclic-di-GMP binding"/>
    <property type="evidence" value="ECO:0007669"/>
    <property type="project" value="InterPro"/>
</dbReference>
<evidence type="ECO:0000259" key="1">
    <source>
        <dbReference type="Pfam" id="PF07238"/>
    </source>
</evidence>
<dbReference type="Pfam" id="PF07238">
    <property type="entry name" value="PilZ"/>
    <property type="match status" value="1"/>
</dbReference>
<dbReference type="RefSeq" id="WP_373323950.1">
    <property type="nucleotide sequence ID" value="NZ_BPQZ01000061.1"/>
</dbReference>
<name>A0AA37TM20_9HYPH</name>
<evidence type="ECO:0000313" key="3">
    <source>
        <dbReference type="Proteomes" id="UP001157440"/>
    </source>
</evidence>
<dbReference type="AlphaFoldDB" id="A0AA37TM20"/>
<gene>
    <name evidence="2" type="ORF">GCM10007890_66730</name>
</gene>